<name>A0AAW6LWI0_RHOSG</name>
<protein>
    <submittedName>
        <fullName evidence="3">Uncharacterized protein</fullName>
    </submittedName>
</protein>
<evidence type="ECO:0000256" key="1">
    <source>
        <dbReference type="SAM" id="MobiDB-lite"/>
    </source>
</evidence>
<dbReference type="AlphaFoldDB" id="A0AAW6LWI0"/>
<evidence type="ECO:0000256" key="2">
    <source>
        <dbReference type="SAM" id="Phobius"/>
    </source>
</evidence>
<proteinExistence type="predicted"/>
<comment type="caution">
    <text evidence="3">The sequence shown here is derived from an EMBL/GenBank/DDBJ whole genome shotgun (WGS) entry which is preliminary data.</text>
</comment>
<feature type="compositionally biased region" description="Polar residues" evidence="1">
    <location>
        <begin position="36"/>
        <end position="65"/>
    </location>
</feature>
<keyword evidence="2" id="KW-0812">Transmembrane</keyword>
<keyword evidence="2" id="KW-1133">Transmembrane helix</keyword>
<feature type="transmembrane region" description="Helical" evidence="2">
    <location>
        <begin position="12"/>
        <end position="34"/>
    </location>
</feature>
<dbReference type="EMBL" id="JARDXE010000029">
    <property type="protein sequence ID" value="MDE8649581.1"/>
    <property type="molecule type" value="Genomic_DNA"/>
</dbReference>
<dbReference type="Proteomes" id="UP001217325">
    <property type="component" value="Unassembled WGS sequence"/>
</dbReference>
<sequence length="91" mass="9003">MDTPEDGFRRTRIVTGALVAFGVVGVVGGTVLAYSDTQATPITATTDETKQSSSAPGGNSTPNSQSKTTSTAAAPKTSSGSSTPHARSAGS</sequence>
<evidence type="ECO:0000313" key="3">
    <source>
        <dbReference type="EMBL" id="MDE8649581.1"/>
    </source>
</evidence>
<dbReference type="RefSeq" id="WP_021333646.1">
    <property type="nucleotide sequence ID" value="NZ_CP054207.1"/>
</dbReference>
<accession>A0AAW6LWI0</accession>
<reference evidence="3" key="1">
    <citation type="submission" date="2023-02" db="EMBL/GenBank/DDBJ databases">
        <title>A novel hydrolase synthesized by Rhodococcus erythropolis HQ is responsible for the detoxification of Zearalenone.</title>
        <authorList>
            <person name="Hu J."/>
            <person name="Xu J."/>
        </authorList>
    </citation>
    <scope>NUCLEOTIDE SEQUENCE</scope>
    <source>
        <strain evidence="3">HQ</strain>
    </source>
</reference>
<evidence type="ECO:0000313" key="4">
    <source>
        <dbReference type="Proteomes" id="UP001217325"/>
    </source>
</evidence>
<feature type="compositionally biased region" description="Low complexity" evidence="1">
    <location>
        <begin position="66"/>
        <end position="84"/>
    </location>
</feature>
<organism evidence="3 4">
    <name type="scientific">Rhodococcus qingshengii</name>
    <dbReference type="NCBI Taxonomy" id="334542"/>
    <lineage>
        <taxon>Bacteria</taxon>
        <taxon>Bacillati</taxon>
        <taxon>Actinomycetota</taxon>
        <taxon>Actinomycetes</taxon>
        <taxon>Mycobacteriales</taxon>
        <taxon>Nocardiaceae</taxon>
        <taxon>Rhodococcus</taxon>
        <taxon>Rhodococcus erythropolis group</taxon>
    </lineage>
</organism>
<gene>
    <name evidence="3" type="ORF">PXH69_31900</name>
</gene>
<feature type="region of interest" description="Disordered" evidence="1">
    <location>
        <begin position="36"/>
        <end position="91"/>
    </location>
</feature>
<keyword evidence="2" id="KW-0472">Membrane</keyword>